<dbReference type="InterPro" id="IPR048309">
    <property type="entry name" value="GxGYxYP_N_3rd"/>
</dbReference>
<gene>
    <name evidence="5" type="ORF">DFJ64_3797</name>
</gene>
<comment type="caution">
    <text evidence="5">The sequence shown here is derived from an EMBL/GenBank/DDBJ whole genome shotgun (WGS) entry which is preliminary data.</text>
</comment>
<dbReference type="RefSeq" id="WP_115851637.1">
    <property type="nucleotide sequence ID" value="NZ_QTUC01000001.1"/>
</dbReference>
<dbReference type="InterPro" id="IPR006311">
    <property type="entry name" value="TAT_signal"/>
</dbReference>
<dbReference type="Pfam" id="PF14323">
    <property type="entry name" value="GxGYxYP_C"/>
    <property type="match status" value="1"/>
</dbReference>
<dbReference type="Gene3D" id="3.20.20.490">
    <property type="entry name" value="GxGYxYP glycoside hydrolase, C-terminal domain"/>
    <property type="match status" value="1"/>
</dbReference>
<evidence type="ECO:0000313" key="6">
    <source>
        <dbReference type="Proteomes" id="UP000256485"/>
    </source>
</evidence>
<dbReference type="PANTHER" id="PTHR37321">
    <property type="entry name" value="EXPORTED PROTEIN-RELATED"/>
    <property type="match status" value="1"/>
</dbReference>
<dbReference type="InterPro" id="IPR048310">
    <property type="entry name" value="GxGYxYP_N_2nd"/>
</dbReference>
<name>A0A3D9V988_THECX</name>
<feature type="domain" description="GxGYxYP putative glycoside hydrolase third N-terminal" evidence="4">
    <location>
        <begin position="199"/>
        <end position="282"/>
    </location>
</feature>
<protein>
    <submittedName>
        <fullName evidence="5">GxGYxY motif-containing protein</fullName>
    </submittedName>
</protein>
<dbReference type="Pfam" id="PF20958">
    <property type="entry name" value="GxGYxYP_N_3rd"/>
    <property type="match status" value="1"/>
</dbReference>
<dbReference type="InterPro" id="IPR032626">
    <property type="entry name" value="GxGYxYP_N_1st"/>
</dbReference>
<proteinExistence type="predicted"/>
<reference evidence="5 6" key="1">
    <citation type="submission" date="2018-08" db="EMBL/GenBank/DDBJ databases">
        <title>Sequencing the genomes of 1000 actinobacteria strains.</title>
        <authorList>
            <person name="Klenk H.-P."/>
        </authorList>
    </citation>
    <scope>NUCLEOTIDE SEQUENCE [LARGE SCALE GENOMIC DNA]</scope>
    <source>
        <strain evidence="5 6">DSM 22891</strain>
    </source>
</reference>
<evidence type="ECO:0000259" key="4">
    <source>
        <dbReference type="Pfam" id="PF20958"/>
    </source>
</evidence>
<sequence length="541" mass="59371">MDAPRPGLSRRAALRRVAWAAVGAAALSTADLSHPTIAAARPPQERGWYPKGVRPTRLYVVEESALSSAERVLVATLQGQLARRRQPDGSAPGIYVTIPGVGYEVWLADLADRYGIPLTHGDGVRDLLDRFADSASGYVLYRGDGVNAATTVAGLTGSIAVEEGLEPLAREYGLGLVADVRDKDDRWVRQTYGSRLRGDLVIEQKPDFSNQLRDYATLTGAFTFYDGNSSFRERVVADLDPDAAVLGWGDASSGEDAFVSVSSRAGVRTIPADHARNLAPLSGISLNRVTQRRPRRLPRPEPGCHYVAFLVTDGDNIQWMLNDFQSSTRWFASPHRGSLDLGWGISPSLVDLAPSVMRWYYDHAATGAHHDSFVAGPSGGGYLYPSMYPREELELHTARLAASMERADLDVVQIIDFGSFDDTDLWATYLRHRQIAGLIYLEYSRYDTHKGRIVWANDKPVISARTMLWDGLPGADETSVTAELNNADRDPTSPSGYSVVMWHAWSKSVANVKTVVDNLAPHVRVVTPDVLVRMVAANVRR</sequence>
<keyword evidence="6" id="KW-1185">Reference proteome</keyword>
<dbReference type="EMBL" id="QTUC01000001">
    <property type="protein sequence ID" value="REF38322.1"/>
    <property type="molecule type" value="Genomic_DNA"/>
</dbReference>
<dbReference type="Pfam" id="PF20957">
    <property type="entry name" value="GxGYxYP_N_2nd"/>
    <property type="match status" value="1"/>
</dbReference>
<feature type="domain" description="GxGYxYP putative glycoside hydrolase C-terminal" evidence="1">
    <location>
        <begin position="305"/>
        <end position="535"/>
    </location>
</feature>
<feature type="domain" description="GxGYxYP putative glycoside hydrolase second N-terminal" evidence="3">
    <location>
        <begin position="136"/>
        <end position="196"/>
    </location>
</feature>
<dbReference type="OrthoDB" id="3799094at2"/>
<evidence type="ECO:0000259" key="1">
    <source>
        <dbReference type="Pfam" id="PF14323"/>
    </source>
</evidence>
<dbReference type="PANTHER" id="PTHR37321:SF1">
    <property type="entry name" value="EXPORTED PROTEIN"/>
    <property type="match status" value="1"/>
</dbReference>
<accession>A0A3D9V988</accession>
<organism evidence="5 6">
    <name type="scientific">Thermasporomyces composti</name>
    <dbReference type="NCBI Taxonomy" id="696763"/>
    <lineage>
        <taxon>Bacteria</taxon>
        <taxon>Bacillati</taxon>
        <taxon>Actinomycetota</taxon>
        <taxon>Actinomycetes</taxon>
        <taxon>Propionibacteriales</taxon>
        <taxon>Nocardioidaceae</taxon>
        <taxon>Thermasporomyces</taxon>
    </lineage>
</organism>
<evidence type="ECO:0000259" key="2">
    <source>
        <dbReference type="Pfam" id="PF16216"/>
    </source>
</evidence>
<dbReference type="PROSITE" id="PS51318">
    <property type="entry name" value="TAT"/>
    <property type="match status" value="1"/>
</dbReference>
<dbReference type="Proteomes" id="UP000256485">
    <property type="component" value="Unassembled WGS sequence"/>
</dbReference>
<dbReference type="InterPro" id="IPR025832">
    <property type="entry name" value="GxGYxYP_C"/>
</dbReference>
<dbReference type="AlphaFoldDB" id="A0A3D9V988"/>
<feature type="domain" description="GxGYxYP putative glycoside hydrolase first N-terminal" evidence="2">
    <location>
        <begin position="58"/>
        <end position="133"/>
    </location>
</feature>
<dbReference type="InterPro" id="IPR038410">
    <property type="entry name" value="GxGYxYP_C_sf"/>
</dbReference>
<dbReference type="Pfam" id="PF16216">
    <property type="entry name" value="GxGYxYP_N"/>
    <property type="match status" value="1"/>
</dbReference>
<evidence type="ECO:0000259" key="3">
    <source>
        <dbReference type="Pfam" id="PF20957"/>
    </source>
</evidence>
<evidence type="ECO:0000313" key="5">
    <source>
        <dbReference type="EMBL" id="REF38322.1"/>
    </source>
</evidence>